<protein>
    <submittedName>
        <fullName evidence="1">Uncharacterized protein</fullName>
    </submittedName>
</protein>
<dbReference type="Proteomes" id="UP000276133">
    <property type="component" value="Unassembled WGS sequence"/>
</dbReference>
<organism evidence="1 2">
    <name type="scientific">Brachionus plicatilis</name>
    <name type="common">Marine rotifer</name>
    <name type="synonym">Brachionus muelleri</name>
    <dbReference type="NCBI Taxonomy" id="10195"/>
    <lineage>
        <taxon>Eukaryota</taxon>
        <taxon>Metazoa</taxon>
        <taxon>Spiralia</taxon>
        <taxon>Gnathifera</taxon>
        <taxon>Rotifera</taxon>
        <taxon>Eurotatoria</taxon>
        <taxon>Monogononta</taxon>
        <taxon>Pseudotrocha</taxon>
        <taxon>Ploima</taxon>
        <taxon>Brachionidae</taxon>
        <taxon>Brachionus</taxon>
    </lineage>
</organism>
<evidence type="ECO:0000313" key="1">
    <source>
        <dbReference type="EMBL" id="RNA28438.1"/>
    </source>
</evidence>
<keyword evidence="2" id="KW-1185">Reference proteome</keyword>
<proteinExistence type="predicted"/>
<reference evidence="1 2" key="1">
    <citation type="journal article" date="2018" name="Sci. Rep.">
        <title>Genomic signatures of local adaptation to the degree of environmental predictability in rotifers.</title>
        <authorList>
            <person name="Franch-Gras L."/>
            <person name="Hahn C."/>
            <person name="Garcia-Roger E.M."/>
            <person name="Carmona M.J."/>
            <person name="Serra M."/>
            <person name="Gomez A."/>
        </authorList>
    </citation>
    <scope>NUCLEOTIDE SEQUENCE [LARGE SCALE GENOMIC DNA]</scope>
    <source>
        <strain evidence="1">HYR1</strain>
    </source>
</reference>
<dbReference type="EMBL" id="REGN01002395">
    <property type="protein sequence ID" value="RNA28438.1"/>
    <property type="molecule type" value="Genomic_DNA"/>
</dbReference>
<comment type="caution">
    <text evidence="1">The sequence shown here is derived from an EMBL/GenBank/DDBJ whole genome shotgun (WGS) entry which is preliminary data.</text>
</comment>
<sequence length="102" mass="11780">MPPKNSGRKNCILVRIFKQQPNIKKATGVLLGYLGFICNIPTEDYKDFQNFDEFEINGSKNSKKEQHSENNISTYVSFIQNMIDHDIFHYLKSCLSSYGKPN</sequence>
<accession>A0A3M7RYK6</accession>
<dbReference type="AlphaFoldDB" id="A0A3M7RYK6"/>
<evidence type="ECO:0000313" key="2">
    <source>
        <dbReference type="Proteomes" id="UP000276133"/>
    </source>
</evidence>
<gene>
    <name evidence="1" type="ORF">BpHYR1_011088</name>
</gene>
<name>A0A3M7RYK6_BRAPC</name>